<keyword evidence="1" id="KW-0862">Zinc</keyword>
<dbReference type="Pfam" id="PF22958">
    <property type="entry name" value="Ltn1_1st"/>
    <property type="match status" value="1"/>
</dbReference>
<dbReference type="AlphaFoldDB" id="A0A9P7KAJ7"/>
<reference evidence="4" key="2">
    <citation type="submission" date="2021-10" db="EMBL/GenBank/DDBJ databases">
        <title>Phylogenomics reveals ancestral predisposition of the termite-cultivated fungus Termitomyces towards a domesticated lifestyle.</title>
        <authorList>
            <person name="Auxier B."/>
            <person name="Grum-Grzhimaylo A."/>
            <person name="Cardenas M.E."/>
            <person name="Lodge J.D."/>
            <person name="Laessoe T."/>
            <person name="Pedersen O."/>
            <person name="Smith M.E."/>
            <person name="Kuyper T.W."/>
            <person name="Franco-Molano E.A."/>
            <person name="Baroni T.J."/>
            <person name="Aanen D.K."/>
        </authorList>
    </citation>
    <scope>NUCLEOTIDE SEQUENCE</scope>
    <source>
        <strain evidence="4">AP01</strain>
        <tissue evidence="4">Mycelium</tissue>
    </source>
</reference>
<reference evidence="4" key="1">
    <citation type="submission" date="2020-07" db="EMBL/GenBank/DDBJ databases">
        <authorList>
            <person name="Nieuwenhuis M."/>
            <person name="Van De Peppel L.J.J."/>
        </authorList>
    </citation>
    <scope>NUCLEOTIDE SEQUENCE</scope>
    <source>
        <strain evidence="4">AP01</strain>
        <tissue evidence="4">Mycelium</tissue>
    </source>
</reference>
<feature type="domain" description="E3 ubiquitin-protein ligase listerin N-terminal" evidence="3">
    <location>
        <begin position="80"/>
        <end position="221"/>
    </location>
</feature>
<evidence type="ECO:0000259" key="3">
    <source>
        <dbReference type="Pfam" id="PF22958"/>
    </source>
</evidence>
<keyword evidence="1" id="KW-0833">Ubl conjugation pathway</keyword>
<dbReference type="EC" id="2.3.2.27" evidence="1"/>
<feature type="compositionally biased region" description="Basic and acidic residues" evidence="2">
    <location>
        <begin position="264"/>
        <end position="278"/>
    </location>
</feature>
<sequence length="1246" mass="138499">MARGGKSSASSGTRKKHAKKAAGPSQEEEPIPKDNKLTKKQRGQKRKEPRVKVFIPPVKPAPVQPDPLETTGLVHSLPPELLVVLRSFNKKAQVTKIRALEELQSGWIERCKKEGEDGALVCVLVDMIPVWLHHVPALLVHPSRRVRLLAAGAHLSFLQIPPVRDQILLFLREIVSPPQVESILGTWYLAAYDIDKSVSSAALKAWGNAVSFDNSGKDQLALDSRLLSSLVAFIQRTILDPSGVYLYLNPAPPAPPPPPIKQGARKEVPEAASRSKLDELEEDEQDRKARLRVGGLGAIRQITGAFRNEPPGNLIEFFKNPALWSALYHAEQYPFVDIDTFGLGQHNVQFPRAWEIEQHYDYSKDDEDGDLEDEDVEDKKQDDSPKQSIAYQEFLRFLGLGCSGSPLQGYPTVVIILSTIPSSILITSPSTIPLADLFTAFWDVLASRALSSLQRSATSTAFLSSLFECMIFLIKRVRNDARSDNAHCIFDGNLDDFVQNIVREQFGKVYVNLVGKTLKVESRGAARLVAQTLLSLNEIDTALFDTAWDTLSSSLRKAAETDPALLSVFLKVLHDKLKHTAEPRQAASLLMSTILHSATETCVDSIRLIRSGETDGDALSVIGVPLLVNMLVQFREGLFDDSKFSKLIDDLISQHAFMLLRVSSTLILAYLTHRKDEGHCLRLWHALLAGIARYPEKAEPSMNPLLDAVERDILPRYLMPSIGEIDGLIEKFLAQALTGDAAHLSFVQQVLRSADHFLSAEGYTNLLESISSAFSIRVDSALSDSEISLSSFEPTLELISVLSKHPPRALKEYDVRTVLQDIFIFAHILFTCYDSERDHPTFGTAKVVWERWQNATSLQDQSDVLDRIKTKLRVILCDTQLRPFPRDILEVLWSKPLGIHLELPGAIFPSSEEMDQLLVQLSPDPIHPSLAVIDALIPPAVASPKRRNTSQAFDSRGFSTYARVIDALLQVFIEGRQIAKRNVWALQHFQALEVYAQDFINFPSGHSPVFGTEAIHANLESLVAKIEQITTYMLTSTGDEGWREHALTALLESKVSGSSGALSTFLVDTIHRSRDSDSARDIRILRNVLQHVFNDIDVAEADRWILLARKLESTAPETSIALIFAVTNFAPEPPRLERLRNELAANLLGIPPSKANTQGLLALRKLAVSAPNLDSDVVFLPQPRAVNITKACQQWITSDEDIGEDVESAITLVFHHIAPILQDLSGAHWDLMFDVMENNLEVFQVM</sequence>
<dbReference type="GO" id="GO:1990112">
    <property type="term" value="C:RQC complex"/>
    <property type="evidence" value="ECO:0007669"/>
    <property type="project" value="UniProtKB-UniRule"/>
</dbReference>
<dbReference type="GO" id="GO:0043023">
    <property type="term" value="F:ribosomal large subunit binding"/>
    <property type="evidence" value="ECO:0007669"/>
    <property type="project" value="TreeGrafter"/>
</dbReference>
<dbReference type="GO" id="GO:0008270">
    <property type="term" value="F:zinc ion binding"/>
    <property type="evidence" value="ECO:0007669"/>
    <property type="project" value="UniProtKB-KW"/>
</dbReference>
<dbReference type="GO" id="GO:0061630">
    <property type="term" value="F:ubiquitin protein ligase activity"/>
    <property type="evidence" value="ECO:0007669"/>
    <property type="project" value="UniProtKB-UniRule"/>
</dbReference>
<dbReference type="GO" id="GO:1990116">
    <property type="term" value="P:ribosome-associated ubiquitin-dependent protein catabolic process"/>
    <property type="evidence" value="ECO:0007669"/>
    <property type="project" value="UniProtKB-UniRule"/>
</dbReference>
<comment type="pathway">
    <text evidence="1">Protein modification; protein ubiquitination.</text>
</comment>
<comment type="function">
    <text evidence="1">E3 ubiquitin-protein ligase. Component of the ribosome quality control complex (RQC), a ribosome-associated complex that mediates ubiquitination and extraction of incompletely synthesized nascent chains for proteasomal degradation.</text>
</comment>
<dbReference type="InterPro" id="IPR016024">
    <property type="entry name" value="ARM-type_fold"/>
</dbReference>
<keyword evidence="1" id="KW-0863">Zinc-finger</keyword>
<dbReference type="SUPFAM" id="SSF48371">
    <property type="entry name" value="ARM repeat"/>
    <property type="match status" value="1"/>
</dbReference>
<protein>
    <recommendedName>
        <fullName evidence="1">E3 ubiquitin-protein ligase listerin</fullName>
        <ecNumber evidence="1">2.3.2.27</ecNumber>
    </recommendedName>
    <alternativeName>
        <fullName evidence="1">RING-type E3 ubiquitin transferase listerin</fullName>
    </alternativeName>
</protein>
<dbReference type="GO" id="GO:0072344">
    <property type="term" value="P:rescue of stalled ribosome"/>
    <property type="evidence" value="ECO:0007669"/>
    <property type="project" value="UniProtKB-UniRule"/>
</dbReference>
<proteinExistence type="inferred from homology"/>
<keyword evidence="5" id="KW-1185">Reference proteome</keyword>
<accession>A0A9P7KAJ7</accession>
<dbReference type="PANTHER" id="PTHR12389:SF0">
    <property type="entry name" value="E3 UBIQUITIN-PROTEIN LIGASE LISTERIN"/>
    <property type="match status" value="1"/>
</dbReference>
<name>A0A9P7KAJ7_9AGAR</name>
<keyword evidence="1" id="KW-0479">Metal-binding</keyword>
<dbReference type="Proteomes" id="UP000775547">
    <property type="component" value="Unassembled WGS sequence"/>
</dbReference>
<gene>
    <name evidence="4" type="ORF">DXG03_003844</name>
</gene>
<comment type="subunit">
    <text evidence="1">Component of the ribosome quality control complex (RQC).</text>
</comment>
<evidence type="ECO:0000256" key="2">
    <source>
        <dbReference type="SAM" id="MobiDB-lite"/>
    </source>
</evidence>
<dbReference type="PANTHER" id="PTHR12389">
    <property type="entry name" value="ZINC FINGER PROTEIN 294"/>
    <property type="match status" value="1"/>
</dbReference>
<dbReference type="InterPro" id="IPR054476">
    <property type="entry name" value="Ltn1_N"/>
</dbReference>
<comment type="catalytic activity">
    <reaction evidence="1">
        <text>S-ubiquitinyl-[E2 ubiquitin-conjugating enzyme]-L-cysteine + [acceptor protein]-L-lysine = [E2 ubiquitin-conjugating enzyme]-L-cysteine + N(6)-ubiquitinyl-[acceptor protein]-L-lysine.</text>
        <dbReference type="EC" id="2.3.2.27"/>
    </reaction>
</comment>
<comment type="similarity">
    <text evidence="1">Belongs to the LTN1 family.</text>
</comment>
<dbReference type="EMBL" id="JABCKV010000228">
    <property type="protein sequence ID" value="KAG5641970.1"/>
    <property type="molecule type" value="Genomic_DNA"/>
</dbReference>
<feature type="region of interest" description="Disordered" evidence="2">
    <location>
        <begin position="1"/>
        <end position="66"/>
    </location>
</feature>
<evidence type="ECO:0000256" key="1">
    <source>
        <dbReference type="RuleBase" id="RU367090"/>
    </source>
</evidence>
<keyword evidence="1" id="KW-0808">Transferase</keyword>
<evidence type="ECO:0000313" key="4">
    <source>
        <dbReference type="EMBL" id="KAG5641970.1"/>
    </source>
</evidence>
<dbReference type="GO" id="GO:0005829">
    <property type="term" value="C:cytosol"/>
    <property type="evidence" value="ECO:0007669"/>
    <property type="project" value="UniProtKB-UniRule"/>
</dbReference>
<feature type="region of interest" description="Disordered" evidence="2">
    <location>
        <begin position="364"/>
        <end position="385"/>
    </location>
</feature>
<organism evidence="4 5">
    <name type="scientific">Asterophora parasitica</name>
    <dbReference type="NCBI Taxonomy" id="117018"/>
    <lineage>
        <taxon>Eukaryota</taxon>
        <taxon>Fungi</taxon>
        <taxon>Dikarya</taxon>
        <taxon>Basidiomycota</taxon>
        <taxon>Agaricomycotina</taxon>
        <taxon>Agaricomycetes</taxon>
        <taxon>Agaricomycetidae</taxon>
        <taxon>Agaricales</taxon>
        <taxon>Tricholomatineae</taxon>
        <taxon>Lyophyllaceae</taxon>
        <taxon>Asterophora</taxon>
    </lineage>
</organism>
<comment type="caution">
    <text evidence="4">The sequence shown here is derived from an EMBL/GenBank/DDBJ whole genome shotgun (WGS) entry which is preliminary data.</text>
</comment>
<feature type="compositionally biased region" description="Basic residues" evidence="2">
    <location>
        <begin position="38"/>
        <end position="49"/>
    </location>
</feature>
<evidence type="ECO:0000313" key="5">
    <source>
        <dbReference type="Proteomes" id="UP000775547"/>
    </source>
</evidence>
<dbReference type="InterPro" id="IPR039795">
    <property type="entry name" value="LTN1/Rkr1"/>
</dbReference>
<feature type="region of interest" description="Disordered" evidence="2">
    <location>
        <begin position="255"/>
        <end position="286"/>
    </location>
</feature>
<dbReference type="OrthoDB" id="6108at2759"/>
<feature type="compositionally biased region" description="Acidic residues" evidence="2">
    <location>
        <begin position="364"/>
        <end position="376"/>
    </location>
</feature>